<organism evidence="3 4">
    <name type="scientific">Legionella lytica</name>
    <dbReference type="NCBI Taxonomy" id="96232"/>
    <lineage>
        <taxon>Bacteria</taxon>
        <taxon>Pseudomonadati</taxon>
        <taxon>Pseudomonadota</taxon>
        <taxon>Gammaproteobacteria</taxon>
        <taxon>Legionellales</taxon>
        <taxon>Legionellaceae</taxon>
        <taxon>Legionella</taxon>
    </lineage>
</organism>
<keyword evidence="2" id="KW-0732">Signal</keyword>
<evidence type="ECO:0000256" key="1">
    <source>
        <dbReference type="SAM" id="MobiDB-lite"/>
    </source>
</evidence>
<sequence>MKKIFMLLLGIGVFYSAYAACGDVSGSGTYNNGVGTNTNPPPNSPPPSNPNASPALTPTPSSVPGDNDGLGNGGNTQGVGTDKGGGNGPAH</sequence>
<protein>
    <submittedName>
        <fullName evidence="3">Uncharacterized protein</fullName>
    </submittedName>
</protein>
<dbReference type="RefSeq" id="WP_252580693.1">
    <property type="nucleotide sequence ID" value="NZ_CP071527.1"/>
</dbReference>
<gene>
    <name evidence="3" type="ORF">J2N86_02370</name>
</gene>
<dbReference type="Proteomes" id="UP001057474">
    <property type="component" value="Chromosome"/>
</dbReference>
<feature type="compositionally biased region" description="Pro residues" evidence="1">
    <location>
        <begin position="39"/>
        <end position="49"/>
    </location>
</feature>
<feature type="chain" id="PRO_5046329206" evidence="2">
    <location>
        <begin position="20"/>
        <end position="91"/>
    </location>
</feature>
<dbReference type="EMBL" id="CP071527">
    <property type="protein sequence ID" value="USQ14198.1"/>
    <property type="molecule type" value="Genomic_DNA"/>
</dbReference>
<evidence type="ECO:0000313" key="3">
    <source>
        <dbReference type="EMBL" id="USQ14198.1"/>
    </source>
</evidence>
<accession>A0ABY4YA09</accession>
<feature type="region of interest" description="Disordered" evidence="1">
    <location>
        <begin position="28"/>
        <end position="91"/>
    </location>
</feature>
<feature type="compositionally biased region" description="Gly residues" evidence="1">
    <location>
        <begin position="68"/>
        <end position="91"/>
    </location>
</feature>
<keyword evidence="4" id="KW-1185">Reference proteome</keyword>
<name>A0ABY4YA09_9GAMM</name>
<evidence type="ECO:0000256" key="2">
    <source>
        <dbReference type="SAM" id="SignalP"/>
    </source>
</evidence>
<proteinExistence type="predicted"/>
<evidence type="ECO:0000313" key="4">
    <source>
        <dbReference type="Proteomes" id="UP001057474"/>
    </source>
</evidence>
<reference evidence="3" key="1">
    <citation type="submission" date="2021-03" db="EMBL/GenBank/DDBJ databases">
        <title>Legionella lytica PCM 2298.</title>
        <authorList>
            <person name="Koper P."/>
        </authorList>
    </citation>
    <scope>NUCLEOTIDE SEQUENCE</scope>
    <source>
        <strain evidence="3">PCM 2298</strain>
    </source>
</reference>
<feature type="compositionally biased region" description="Low complexity" evidence="1">
    <location>
        <begin position="28"/>
        <end position="38"/>
    </location>
</feature>
<feature type="signal peptide" evidence="2">
    <location>
        <begin position="1"/>
        <end position="19"/>
    </location>
</feature>